<dbReference type="Gene3D" id="3.10.180.10">
    <property type="entry name" value="2,3-Dihydroxybiphenyl 1,2-Dioxygenase, domain 1"/>
    <property type="match status" value="1"/>
</dbReference>
<dbReference type="AlphaFoldDB" id="A0A3B7LVX7"/>
<dbReference type="Proteomes" id="UP000263753">
    <property type="component" value="Chromosome"/>
</dbReference>
<sequence>MITANLPAIDFEQTQRFYEHLGFECDYRSDEWMIMNRDGMLLEFFHHPELDPKQSWHSACIRVENMEHYFQEWKTVAWQNFSGAAITEIEHLDEISLFCVIDMNGSLLRCIQQ</sequence>
<protein>
    <recommendedName>
        <fullName evidence="5">Bleomycin resistance protein</fullName>
    </recommendedName>
</protein>
<evidence type="ECO:0000313" key="1">
    <source>
        <dbReference type="EMBL" id="AXY56145.1"/>
    </source>
</evidence>
<dbReference type="RefSeq" id="WP_087513237.1">
    <property type="nucleotide sequence ID" value="NZ_CP032134.1"/>
</dbReference>
<dbReference type="Proteomes" id="UP001278188">
    <property type="component" value="Unassembled WGS sequence"/>
</dbReference>
<organism evidence="1 3">
    <name type="scientific">Acinetobacter chinensis</name>
    <dbReference type="NCBI Taxonomy" id="2004650"/>
    <lineage>
        <taxon>Bacteria</taxon>
        <taxon>Pseudomonadati</taxon>
        <taxon>Pseudomonadota</taxon>
        <taxon>Gammaproteobacteria</taxon>
        <taxon>Moraxellales</taxon>
        <taxon>Moraxellaceae</taxon>
        <taxon>Acinetobacter</taxon>
    </lineage>
</organism>
<keyword evidence="4" id="KW-1185">Reference proteome</keyword>
<name>A0A3B7LVX7_9GAMM</name>
<dbReference type="EMBL" id="JASVDY010000002">
    <property type="protein sequence ID" value="MDV2468522.1"/>
    <property type="molecule type" value="Genomic_DNA"/>
</dbReference>
<dbReference type="SUPFAM" id="SSF54593">
    <property type="entry name" value="Glyoxalase/Bleomycin resistance protein/Dihydroxybiphenyl dioxygenase"/>
    <property type="match status" value="1"/>
</dbReference>
<gene>
    <name evidence="1" type="ORF">CDG60_05910</name>
    <name evidence="2" type="ORF">QR674_05960</name>
</gene>
<evidence type="ECO:0008006" key="5">
    <source>
        <dbReference type="Google" id="ProtNLM"/>
    </source>
</evidence>
<accession>A0A3B7LVX7</accession>
<dbReference type="EMBL" id="CP032134">
    <property type="protein sequence ID" value="AXY56145.1"/>
    <property type="molecule type" value="Genomic_DNA"/>
</dbReference>
<reference evidence="2 4" key="3">
    <citation type="submission" date="2023-06" db="EMBL/GenBank/DDBJ databases">
        <title>Genomic Analysis of Acinetobacter Strains Recovered from South Australian Aquatic Samples provides Insights into the Circulation of Antibiotic Resistance determinants in the Environment.</title>
        <authorList>
            <person name="Tobin L."/>
            <person name="Jarocki V.M."/>
            <person name="Kenyon J."/>
            <person name="Drigo B."/>
            <person name="Donner E."/>
            <person name="Djordjevic S.P."/>
            <person name="Hamidian M."/>
        </authorList>
    </citation>
    <scope>NUCLEOTIDE SEQUENCE [LARGE SCALE GENOMIC DNA]</scope>
    <source>
        <strain evidence="2 4">SAAc652</strain>
    </source>
</reference>
<dbReference type="KEGG" id="achi:CDG60_05910"/>
<proteinExistence type="predicted"/>
<reference evidence="1" key="2">
    <citation type="journal article" date="2019" name="J. Microbiol.">
        <title>Acinetobacter chinensis, a novel Acinetobacter species, carrying blaNDM-1, recovered from hospital sewage.</title>
        <authorList>
            <person name="Hu Y."/>
            <person name="Feng Y."/>
            <person name="Qin J."/>
            <person name="Zhang X."/>
            <person name="Zong Z."/>
        </authorList>
    </citation>
    <scope>NUCLEOTIDE SEQUENCE</scope>
    <source>
        <strain evidence="1">WCHAc010005</strain>
    </source>
</reference>
<evidence type="ECO:0000313" key="4">
    <source>
        <dbReference type="Proteomes" id="UP001278188"/>
    </source>
</evidence>
<evidence type="ECO:0000313" key="3">
    <source>
        <dbReference type="Proteomes" id="UP000263753"/>
    </source>
</evidence>
<reference evidence="3" key="1">
    <citation type="submission" date="2018-09" db="EMBL/GenBank/DDBJ databases">
        <title>The complete genome of Acinetobacter sp. strain WCHAc010005.</title>
        <authorList>
            <person name="Hu Y."/>
            <person name="Long H."/>
            <person name="Feng Y."/>
            <person name="Zong Z."/>
        </authorList>
    </citation>
    <scope>NUCLEOTIDE SEQUENCE [LARGE SCALE GENOMIC DNA]</scope>
    <source>
        <strain evidence="3">WCHAc010005</strain>
    </source>
</reference>
<evidence type="ECO:0000313" key="2">
    <source>
        <dbReference type="EMBL" id="MDV2468522.1"/>
    </source>
</evidence>
<dbReference type="InterPro" id="IPR029068">
    <property type="entry name" value="Glyas_Bleomycin-R_OHBP_Dase"/>
</dbReference>